<organism evidence="1 2">
    <name type="scientific">Nepenthes gracilis</name>
    <name type="common">Slender pitcher plant</name>
    <dbReference type="NCBI Taxonomy" id="150966"/>
    <lineage>
        <taxon>Eukaryota</taxon>
        <taxon>Viridiplantae</taxon>
        <taxon>Streptophyta</taxon>
        <taxon>Embryophyta</taxon>
        <taxon>Tracheophyta</taxon>
        <taxon>Spermatophyta</taxon>
        <taxon>Magnoliopsida</taxon>
        <taxon>eudicotyledons</taxon>
        <taxon>Gunneridae</taxon>
        <taxon>Pentapetalae</taxon>
        <taxon>Caryophyllales</taxon>
        <taxon>Nepenthaceae</taxon>
        <taxon>Nepenthes</taxon>
    </lineage>
</organism>
<name>A0AAD3SCG2_NEPGR</name>
<proteinExistence type="predicted"/>
<dbReference type="Proteomes" id="UP001279734">
    <property type="component" value="Unassembled WGS sequence"/>
</dbReference>
<comment type="caution">
    <text evidence="1">The sequence shown here is derived from an EMBL/GenBank/DDBJ whole genome shotgun (WGS) entry which is preliminary data.</text>
</comment>
<dbReference type="AlphaFoldDB" id="A0AAD3SCG2"/>
<evidence type="ECO:0000313" key="1">
    <source>
        <dbReference type="EMBL" id="GMH08600.1"/>
    </source>
</evidence>
<accession>A0AAD3SCG2</accession>
<reference evidence="1" key="1">
    <citation type="submission" date="2023-05" db="EMBL/GenBank/DDBJ databases">
        <title>Nepenthes gracilis genome sequencing.</title>
        <authorList>
            <person name="Fukushima K."/>
        </authorList>
    </citation>
    <scope>NUCLEOTIDE SEQUENCE</scope>
    <source>
        <strain evidence="1">SING2019-196</strain>
    </source>
</reference>
<dbReference type="EMBL" id="BSYO01000008">
    <property type="protein sequence ID" value="GMH08600.1"/>
    <property type="molecule type" value="Genomic_DNA"/>
</dbReference>
<sequence length="168" mass="18451">MPATRYPGYQHFPGQYSLASPTSRCSGSLRGLLGILSIWSGSSAPGVPSDANLRVDGLSSISKAAGHESSASDSDISPCSHSVDEIRGEGTSILRRRLAQMKTQFPHMESIQENGEMIEADPDIMSNEFRRTCELPNQQGWQWSFQGVPLFQVMSELRMVKGMIMDLN</sequence>
<evidence type="ECO:0000313" key="2">
    <source>
        <dbReference type="Proteomes" id="UP001279734"/>
    </source>
</evidence>
<protein>
    <submittedName>
        <fullName evidence="1">Uncharacterized protein</fullName>
    </submittedName>
</protein>
<keyword evidence="2" id="KW-1185">Reference proteome</keyword>
<gene>
    <name evidence="1" type="ORF">Nepgr_010440</name>
</gene>